<reference evidence="4 5" key="1">
    <citation type="submission" date="2020-12" db="EMBL/GenBank/DDBJ databases">
        <title>Effect of drift, selection, and recombination on the evolution of hybrid genomes in Candida yeast pathogens.</title>
        <authorList>
            <person name="Mixao V."/>
            <person name="Ksiezopolska E."/>
            <person name="Saus E."/>
            <person name="Boekhout T."/>
            <person name="Gacser A."/>
            <person name="Gabaldon T."/>
        </authorList>
    </citation>
    <scope>NUCLEOTIDE SEQUENCE [LARGE SCALE GENOMIC DNA]</scope>
    <source>
        <strain evidence="4 5">BP57</strain>
    </source>
</reference>
<dbReference type="GeneID" id="93653422"/>
<name>A0A8H7Z8I0_9ASCO</name>
<dbReference type="GO" id="GO:0004620">
    <property type="term" value="F:phospholipase activity"/>
    <property type="evidence" value="ECO:0007669"/>
    <property type="project" value="TreeGrafter"/>
</dbReference>
<protein>
    <recommendedName>
        <fullName evidence="3">DDHD domain-containing protein</fullName>
    </recommendedName>
</protein>
<dbReference type="EMBL" id="JAEOAQ010000007">
    <property type="protein sequence ID" value="KAG5417160.1"/>
    <property type="molecule type" value="Genomic_DNA"/>
</dbReference>
<dbReference type="PANTHER" id="PTHR23509:SF10">
    <property type="entry name" value="LD21067P"/>
    <property type="match status" value="1"/>
</dbReference>
<dbReference type="Pfam" id="PF02862">
    <property type="entry name" value="DDHD"/>
    <property type="match status" value="1"/>
</dbReference>
<evidence type="ECO:0000256" key="1">
    <source>
        <dbReference type="SAM" id="Coils"/>
    </source>
</evidence>
<dbReference type="PROSITE" id="PS51043">
    <property type="entry name" value="DDHD"/>
    <property type="match status" value="1"/>
</dbReference>
<dbReference type="SUPFAM" id="SSF53474">
    <property type="entry name" value="alpha/beta-Hydrolases"/>
    <property type="match status" value="1"/>
</dbReference>
<feature type="region of interest" description="Disordered" evidence="2">
    <location>
        <begin position="295"/>
        <end position="319"/>
    </location>
</feature>
<dbReference type="InterPro" id="IPR057826">
    <property type="entry name" value="WWE_C20G8.02"/>
</dbReference>
<dbReference type="InterPro" id="IPR058055">
    <property type="entry name" value="PA-PLA1"/>
</dbReference>
<dbReference type="InterPro" id="IPR055555">
    <property type="entry name" value="PA-PLA1_DUF7131"/>
</dbReference>
<keyword evidence="5" id="KW-1185">Reference proteome</keyword>
<dbReference type="PANTHER" id="PTHR23509">
    <property type="entry name" value="PA-PL1 PHOSPHOLIPASE FAMILY"/>
    <property type="match status" value="1"/>
</dbReference>
<accession>A0A8H7Z8I0</accession>
<dbReference type="OrthoDB" id="69269at2759"/>
<proteinExistence type="predicted"/>
<dbReference type="Proteomes" id="UP000669133">
    <property type="component" value="Unassembled WGS sequence"/>
</dbReference>
<dbReference type="RefSeq" id="XP_067546276.1">
    <property type="nucleotide sequence ID" value="XM_067693901.1"/>
</dbReference>
<dbReference type="SMART" id="SM01127">
    <property type="entry name" value="DDHD"/>
    <property type="match status" value="1"/>
</dbReference>
<feature type="coiled-coil region" evidence="1">
    <location>
        <begin position="178"/>
        <end position="205"/>
    </location>
</feature>
<evidence type="ECO:0000256" key="2">
    <source>
        <dbReference type="SAM" id="MobiDB-lite"/>
    </source>
</evidence>
<dbReference type="GO" id="GO:0046872">
    <property type="term" value="F:metal ion binding"/>
    <property type="evidence" value="ECO:0007669"/>
    <property type="project" value="InterPro"/>
</dbReference>
<dbReference type="GO" id="GO:0005737">
    <property type="term" value="C:cytoplasm"/>
    <property type="evidence" value="ECO:0007669"/>
    <property type="project" value="TreeGrafter"/>
</dbReference>
<keyword evidence="1" id="KW-0175">Coiled coil</keyword>
<dbReference type="Pfam" id="PF23463">
    <property type="entry name" value="WWE_2"/>
    <property type="match status" value="1"/>
</dbReference>
<evidence type="ECO:0000313" key="4">
    <source>
        <dbReference type="EMBL" id="KAG5417160.1"/>
    </source>
</evidence>
<dbReference type="InterPro" id="IPR004177">
    <property type="entry name" value="DDHD_dom"/>
</dbReference>
<dbReference type="InterPro" id="IPR029058">
    <property type="entry name" value="AB_hydrolase_fold"/>
</dbReference>
<feature type="domain" description="DDHD" evidence="3">
    <location>
        <begin position="528"/>
        <end position="749"/>
    </location>
</feature>
<organism evidence="4 5">
    <name type="scientific">Candida metapsilosis</name>
    <dbReference type="NCBI Taxonomy" id="273372"/>
    <lineage>
        <taxon>Eukaryota</taxon>
        <taxon>Fungi</taxon>
        <taxon>Dikarya</taxon>
        <taxon>Ascomycota</taxon>
        <taxon>Saccharomycotina</taxon>
        <taxon>Pichiomycetes</taxon>
        <taxon>Debaryomycetaceae</taxon>
        <taxon>Candida/Lodderomyces clade</taxon>
        <taxon>Candida</taxon>
    </lineage>
</organism>
<gene>
    <name evidence="4" type="ORF">I9W82_004793</name>
</gene>
<evidence type="ECO:0000313" key="5">
    <source>
        <dbReference type="Proteomes" id="UP000669133"/>
    </source>
</evidence>
<feature type="compositionally biased region" description="Acidic residues" evidence="2">
    <location>
        <begin position="302"/>
        <end position="318"/>
    </location>
</feature>
<dbReference type="Pfam" id="PF23465">
    <property type="entry name" value="DUF7131"/>
    <property type="match status" value="1"/>
</dbReference>
<comment type="caution">
    <text evidence="4">The sequence shown here is derived from an EMBL/GenBank/DDBJ whole genome shotgun (WGS) entry which is preliminary data.</text>
</comment>
<sequence length="763" mass="86877">MIFPAARTTLHVHRITLVRTKNLIVFARYNSAKSQNQSKSNEVLGQSVPHQPNIRWFYASDVPISKPEWFKYTKTKEPESFLPFSEYDSNRLERAFKKKSEKPVEVNEDKLFEVDIAKFELSPVYWDGPVYEVRRGLWFTNDGTPLPNSISKKLEQGYNSVKPYLFKSSVGEKKSKGNKQKISKFNKLQAEKEKQQQQKVDLNGQKDVCKLDNGELVLYFNENKAVMFPESYDSNFQIDAIRYFGPNPVSLLGVNHIQRGYTEELKESLFDKLPNNPLPSIADTFQQEFGTVLGKLNSETDEKTEDGVNEDDSIDNDVDDKHMQQYLEADYDLDTSESKSNREIDHLVFCIHGIGQVLGSKYESVNFTHNINVLRNTMRKVYEENHDYRKLAYPEGQVDENNNRIQVLPISWRHRVDFAPQRTQQENKDSRLPTLSQLNVEGIQALRNIVGDVVLDVLLYYEPKYLKQIFTSVTSELNRVYKLYTERNPNFKGKVHILGHSLGSAIAFDILSGQSGTIKGSIDVTRDLGFEVENLFLAGSPVGMFKLLEGKNIEARSSKDYEPSKDAPAVAPKCKNLYNVFHPCDPVAYRIEPLVSPKFGDFKPVPVQFAVKGFNSQMTELASYGDEITEKISSAVKWLNFTKKEKTTDPKTVEEKAWQENALGDIISSIAFTEKESADKEDRDGDGEARRKLTPKELTILTSLNESGRIDYSLPMGVLDFSLVSAVSAHISYFEDENTAGFIMKELLSKRGTTPKSETVTLY</sequence>
<evidence type="ECO:0000259" key="3">
    <source>
        <dbReference type="PROSITE" id="PS51043"/>
    </source>
</evidence>
<dbReference type="AlphaFoldDB" id="A0A8H7Z8I0"/>